<sequence>MGRTRPHHTLILLHGESSKRPRNFGTAHADGVYLLSGGEEAVLVVVWQLETGHPTKVRVREDMASFASVTPAPKIYFSGIFGILRPKAGQAQLKGAAVARDYER</sequence>
<protein>
    <submittedName>
        <fullName evidence="1">Uncharacterized protein</fullName>
    </submittedName>
</protein>
<comment type="caution">
    <text evidence="1">The sequence shown here is derived from an EMBL/GenBank/DDBJ whole genome shotgun (WGS) entry which is preliminary data.</text>
</comment>
<accession>A0A433DK32</accession>
<gene>
    <name evidence="1" type="ORF">BC936DRAFT_149437</name>
</gene>
<dbReference type="AlphaFoldDB" id="A0A433DK32"/>
<evidence type="ECO:0000313" key="1">
    <source>
        <dbReference type="EMBL" id="RUP51199.1"/>
    </source>
</evidence>
<dbReference type="EMBL" id="RBNI01000890">
    <property type="protein sequence ID" value="RUP51199.1"/>
    <property type="molecule type" value="Genomic_DNA"/>
</dbReference>
<proteinExistence type="predicted"/>
<organism evidence="1 2">
    <name type="scientific">Jimgerdemannia flammicorona</name>
    <dbReference type="NCBI Taxonomy" id="994334"/>
    <lineage>
        <taxon>Eukaryota</taxon>
        <taxon>Fungi</taxon>
        <taxon>Fungi incertae sedis</taxon>
        <taxon>Mucoromycota</taxon>
        <taxon>Mucoromycotina</taxon>
        <taxon>Endogonomycetes</taxon>
        <taxon>Endogonales</taxon>
        <taxon>Endogonaceae</taxon>
        <taxon>Jimgerdemannia</taxon>
    </lineage>
</organism>
<dbReference type="Proteomes" id="UP000268093">
    <property type="component" value="Unassembled WGS sequence"/>
</dbReference>
<reference evidence="1 2" key="1">
    <citation type="journal article" date="2018" name="New Phytol.">
        <title>Phylogenomics of Endogonaceae and evolution of mycorrhizas within Mucoromycota.</title>
        <authorList>
            <person name="Chang Y."/>
            <person name="Desiro A."/>
            <person name="Na H."/>
            <person name="Sandor L."/>
            <person name="Lipzen A."/>
            <person name="Clum A."/>
            <person name="Barry K."/>
            <person name="Grigoriev I.V."/>
            <person name="Martin F.M."/>
            <person name="Stajich J.E."/>
            <person name="Smith M.E."/>
            <person name="Bonito G."/>
            <person name="Spatafora J.W."/>
        </authorList>
    </citation>
    <scope>NUCLEOTIDE SEQUENCE [LARGE SCALE GENOMIC DNA]</scope>
    <source>
        <strain evidence="1 2">GMNB39</strain>
    </source>
</reference>
<keyword evidence="2" id="KW-1185">Reference proteome</keyword>
<name>A0A433DK32_9FUNG</name>
<dbReference type="OrthoDB" id="4096at2759"/>
<evidence type="ECO:0000313" key="2">
    <source>
        <dbReference type="Proteomes" id="UP000268093"/>
    </source>
</evidence>